<dbReference type="AlphaFoldDB" id="A0A6N4R4J1"/>
<comment type="caution">
    <text evidence="2">The sequence shown here is derived from an EMBL/GenBank/DDBJ whole genome shotgun (WGS) entry which is preliminary data.</text>
</comment>
<dbReference type="EMBL" id="VAFM01000002">
    <property type="protein sequence ID" value="TKW60623.1"/>
    <property type="molecule type" value="Genomic_DNA"/>
</dbReference>
<evidence type="ECO:0000259" key="1">
    <source>
        <dbReference type="Pfam" id="PF13679"/>
    </source>
</evidence>
<protein>
    <submittedName>
        <fullName evidence="2">SAM-dependent methyltransferase</fullName>
    </submittedName>
</protein>
<dbReference type="CDD" id="cd02440">
    <property type="entry name" value="AdoMet_MTases"/>
    <property type="match status" value="1"/>
</dbReference>
<name>A0A6N4R4J1_BLAVI</name>
<feature type="domain" description="Methyltransferase" evidence="1">
    <location>
        <begin position="160"/>
        <end position="296"/>
    </location>
</feature>
<dbReference type="GO" id="GO:0032259">
    <property type="term" value="P:methylation"/>
    <property type="evidence" value="ECO:0007669"/>
    <property type="project" value="UniProtKB-KW"/>
</dbReference>
<reference evidence="2 3" key="1">
    <citation type="journal article" date="2017" name="Nat. Commun.">
        <title>In situ click chemistry generation of cyclooxygenase-2 inhibitors.</title>
        <authorList>
            <person name="Bhardwaj A."/>
            <person name="Kaur J."/>
            <person name="Wuest M."/>
            <person name="Wuest F."/>
        </authorList>
    </citation>
    <scope>NUCLEOTIDE SEQUENCE [LARGE SCALE GENOMIC DNA]</scope>
    <source>
        <strain evidence="2">S2_018_000_R2_106</strain>
    </source>
</reference>
<accession>A0A6N4R4J1</accession>
<sequence>MKYNRTLAIWLTDLTDAIAANQFVRLALTKPTPAADDLKSVDARLITVKRELKLSFTYHYKTRDIVKNYTPDESKDVLAKLMEKSFTQARMFTLPSDNLLVKAGKDFTLTRHGATEKQVLDTSHDKPKQRLITTQDGAKAYLHALGITDAQGNVRKDAQDKFRQINKYVEILDGLVKSLPQDKPLKVADMGSGKGYLTFALYDHLTTNLKRNPTVIGVEFRPDMVKLCNEIAKQNTFTGLSFVQGGIADYDCTGTDVIIALHACDTATDDALAKGIKAGAQLIVVAPCCHKQIRKQMNQNLTGKKLENHSLGSALRFGTYAERTAEMVTDTLRALLLEKNGYETNVFEFIAGEHTPKNVMITATRTTAAPHTTARAAEQISSLKSQFGITAQHLENALS</sequence>
<dbReference type="GO" id="GO:0005737">
    <property type="term" value="C:cytoplasm"/>
    <property type="evidence" value="ECO:0007669"/>
    <property type="project" value="TreeGrafter"/>
</dbReference>
<dbReference type="PANTHER" id="PTHR13369:SF3">
    <property type="entry name" value="METHYLTRANSFERASE DOMAIN-CONTAINING PROTEIN"/>
    <property type="match status" value="1"/>
</dbReference>
<organism evidence="2 3">
    <name type="scientific">Blastochloris viridis</name>
    <name type="common">Rhodopseudomonas viridis</name>
    <dbReference type="NCBI Taxonomy" id="1079"/>
    <lineage>
        <taxon>Bacteria</taxon>
        <taxon>Pseudomonadati</taxon>
        <taxon>Pseudomonadota</taxon>
        <taxon>Alphaproteobacteria</taxon>
        <taxon>Hyphomicrobiales</taxon>
        <taxon>Blastochloridaceae</taxon>
        <taxon>Blastochloris</taxon>
    </lineage>
</organism>
<dbReference type="SUPFAM" id="SSF53335">
    <property type="entry name" value="S-adenosyl-L-methionine-dependent methyltransferases"/>
    <property type="match status" value="1"/>
</dbReference>
<evidence type="ECO:0000313" key="2">
    <source>
        <dbReference type="EMBL" id="TKW60623.1"/>
    </source>
</evidence>
<dbReference type="InterPro" id="IPR029063">
    <property type="entry name" value="SAM-dependent_MTases_sf"/>
</dbReference>
<evidence type="ECO:0000313" key="3">
    <source>
        <dbReference type="Proteomes" id="UP000320948"/>
    </source>
</evidence>
<dbReference type="Pfam" id="PF13679">
    <property type="entry name" value="Methyltransf_32"/>
    <property type="match status" value="1"/>
</dbReference>
<proteinExistence type="predicted"/>
<keyword evidence="2" id="KW-0808">Transferase</keyword>
<dbReference type="GO" id="GO:0008168">
    <property type="term" value="F:methyltransferase activity"/>
    <property type="evidence" value="ECO:0007669"/>
    <property type="project" value="UniProtKB-KW"/>
</dbReference>
<keyword evidence="2" id="KW-0489">Methyltransferase</keyword>
<dbReference type="Proteomes" id="UP000320948">
    <property type="component" value="Unassembled WGS sequence"/>
</dbReference>
<dbReference type="InterPro" id="IPR025714">
    <property type="entry name" value="Methyltranfer_dom"/>
</dbReference>
<gene>
    <name evidence="2" type="ORF">DI628_06895</name>
</gene>
<dbReference type="PANTHER" id="PTHR13369">
    <property type="match status" value="1"/>
</dbReference>
<dbReference type="Gene3D" id="3.40.50.150">
    <property type="entry name" value="Vaccinia Virus protein VP39"/>
    <property type="match status" value="1"/>
</dbReference>